<keyword evidence="1" id="KW-0472">Membrane</keyword>
<dbReference type="PANTHER" id="PTHR14684">
    <property type="entry name" value="THIOREDOXIN DOMAIN-CONTAINING PROTEIN 15"/>
    <property type="match status" value="1"/>
</dbReference>
<reference evidence="3" key="1">
    <citation type="submission" date="2023-06" db="EMBL/GenBank/DDBJ databases">
        <title>Genomic analysis of the entomopathogenic nematode Steinernema hermaphroditum.</title>
        <authorList>
            <person name="Schwarz E.M."/>
            <person name="Heppert J.K."/>
            <person name="Baniya A."/>
            <person name="Schwartz H.T."/>
            <person name="Tan C.-H."/>
            <person name="Antoshechkin I."/>
            <person name="Sternberg P.W."/>
            <person name="Goodrich-Blair H."/>
            <person name="Dillman A.R."/>
        </authorList>
    </citation>
    <scope>NUCLEOTIDE SEQUENCE</scope>
    <source>
        <strain evidence="3">PS9179</strain>
        <tissue evidence="3">Whole animal</tissue>
    </source>
</reference>
<dbReference type="Proteomes" id="UP001175271">
    <property type="component" value="Unassembled WGS sequence"/>
</dbReference>
<dbReference type="SUPFAM" id="SSF52833">
    <property type="entry name" value="Thioredoxin-like"/>
    <property type="match status" value="1"/>
</dbReference>
<evidence type="ECO:0000313" key="4">
    <source>
        <dbReference type="Proteomes" id="UP001175271"/>
    </source>
</evidence>
<evidence type="ECO:0008006" key="5">
    <source>
        <dbReference type="Google" id="ProtNLM"/>
    </source>
</evidence>
<organism evidence="3 4">
    <name type="scientific">Steinernema hermaphroditum</name>
    <dbReference type="NCBI Taxonomy" id="289476"/>
    <lineage>
        <taxon>Eukaryota</taxon>
        <taxon>Metazoa</taxon>
        <taxon>Ecdysozoa</taxon>
        <taxon>Nematoda</taxon>
        <taxon>Chromadorea</taxon>
        <taxon>Rhabditida</taxon>
        <taxon>Tylenchina</taxon>
        <taxon>Panagrolaimomorpha</taxon>
        <taxon>Strongyloidoidea</taxon>
        <taxon>Steinernematidae</taxon>
        <taxon>Steinernema</taxon>
    </lineage>
</organism>
<dbReference type="InterPro" id="IPR036249">
    <property type="entry name" value="Thioredoxin-like_sf"/>
</dbReference>
<feature type="chain" id="PRO_5041288452" description="Thioredoxin domain-containing protein" evidence="2">
    <location>
        <begin position="18"/>
        <end position="257"/>
    </location>
</feature>
<dbReference type="Gene3D" id="3.40.30.10">
    <property type="entry name" value="Glutaredoxin"/>
    <property type="match status" value="1"/>
</dbReference>
<dbReference type="PANTHER" id="PTHR14684:SF2">
    <property type="entry name" value="THIOREDOXIN DOMAIN-CONTAINING PROTEIN 15"/>
    <property type="match status" value="1"/>
</dbReference>
<dbReference type="AlphaFoldDB" id="A0AA39H7K7"/>
<dbReference type="GO" id="GO:0005929">
    <property type="term" value="C:cilium"/>
    <property type="evidence" value="ECO:0007669"/>
    <property type="project" value="TreeGrafter"/>
</dbReference>
<accession>A0AA39H7K7</accession>
<evidence type="ECO:0000313" key="3">
    <source>
        <dbReference type="EMBL" id="KAK0400716.1"/>
    </source>
</evidence>
<protein>
    <recommendedName>
        <fullName evidence="5">Thioredoxin domain-containing protein</fullName>
    </recommendedName>
</protein>
<evidence type="ECO:0000256" key="1">
    <source>
        <dbReference type="SAM" id="Phobius"/>
    </source>
</evidence>
<dbReference type="EMBL" id="JAUCMV010000004">
    <property type="protein sequence ID" value="KAK0400716.1"/>
    <property type="molecule type" value="Genomic_DNA"/>
</dbReference>
<gene>
    <name evidence="3" type="ORF">QR680_015414</name>
</gene>
<dbReference type="GO" id="GO:0060271">
    <property type="term" value="P:cilium assembly"/>
    <property type="evidence" value="ECO:0007669"/>
    <property type="project" value="TreeGrafter"/>
</dbReference>
<sequence>MRLVAFLLVSLLSVAFGSECPAFSPLDIFIKQFVNRQCIAVSNEVSRALVRVPFDVRSYRIVECAAAAESQETTPLRVVRNVSQIQEALAKRDPFGRPFCHVVVFYGEGCPFSVKMAEVVNALPRVYPRLNVMAIDASLTTKFNSRYGVAGTPMVVLYQDTHVRARLAAGYSSLENVVKAITDFTDLRPSTKNLTLLQEDKDGPLVVNPETYIRDMYFAVSLVAMLTIAIYSVSYTTIGTAIVARVLECFDRRRDAA</sequence>
<feature type="signal peptide" evidence="2">
    <location>
        <begin position="1"/>
        <end position="17"/>
    </location>
</feature>
<evidence type="ECO:0000256" key="2">
    <source>
        <dbReference type="SAM" id="SignalP"/>
    </source>
</evidence>
<keyword evidence="4" id="KW-1185">Reference proteome</keyword>
<dbReference type="InterPro" id="IPR042418">
    <property type="entry name" value="TXNDC15"/>
</dbReference>
<keyword evidence="2" id="KW-0732">Signal</keyword>
<keyword evidence="1" id="KW-1133">Transmembrane helix</keyword>
<name>A0AA39H7K7_9BILA</name>
<proteinExistence type="predicted"/>
<keyword evidence="1" id="KW-0812">Transmembrane</keyword>
<feature type="transmembrane region" description="Helical" evidence="1">
    <location>
        <begin position="216"/>
        <end position="244"/>
    </location>
</feature>
<comment type="caution">
    <text evidence="3">The sequence shown here is derived from an EMBL/GenBank/DDBJ whole genome shotgun (WGS) entry which is preliminary data.</text>
</comment>